<feature type="region of interest" description="Disordered" evidence="1">
    <location>
        <begin position="175"/>
        <end position="205"/>
    </location>
</feature>
<dbReference type="AlphaFoldDB" id="A0A8H3M105"/>
<gene>
    <name evidence="2" type="ORF">RCL2_002231900</name>
</gene>
<comment type="caution">
    <text evidence="2">The sequence shown here is derived from an EMBL/GenBank/DDBJ whole genome shotgun (WGS) entry which is preliminary data.</text>
</comment>
<dbReference type="OrthoDB" id="6090109at2759"/>
<evidence type="ECO:0000313" key="2">
    <source>
        <dbReference type="EMBL" id="GES95656.1"/>
    </source>
</evidence>
<feature type="compositionally biased region" description="Basic and acidic residues" evidence="1">
    <location>
        <begin position="115"/>
        <end position="127"/>
    </location>
</feature>
<name>A0A8H3M105_9GLOM</name>
<sequence>MNQSWDKKNRICECCGKTLATPQKVCQHYSSTKNQCSLPSENNNNQRRVNTPKVTRPIRPKSPRPRLPSPVPAPVVHTKGKDRRKEKITPTPVLEPELEKELPKTKTVITSSKPGEVERQDAHDRNARKSGKHLRTWGARLRRRWIKVTGEECDLPKTLKECQRLHHDLLQADDEARENDQEDPEAGPGPSAQTHDLAPPAREGLAPIPQDEVQDIHFEECPVGRDLERPHQNRSLMSKWVGKVPQPEGNPAYAFNQPIDKPEEYKNMSYMPQLMGLIRPKITEVLQTELRRKDQIKSAIVALCLYSITKRNPDGTTVKSYIEYYHKGGMRAILSEGDIDEHITKSAGKIDNHIEKTLKKGSGYVLEQNLEISIEAYTLRRGTGGSFIPTPKKLANTKSTINPDNKGSA</sequence>
<proteinExistence type="predicted"/>
<evidence type="ECO:0000313" key="3">
    <source>
        <dbReference type="Proteomes" id="UP000615446"/>
    </source>
</evidence>
<accession>A0A8H3M105</accession>
<feature type="region of interest" description="Disordered" evidence="1">
    <location>
        <begin position="33"/>
        <end position="135"/>
    </location>
</feature>
<feature type="compositionally biased region" description="Acidic residues" evidence="1">
    <location>
        <begin position="175"/>
        <end position="185"/>
    </location>
</feature>
<organism evidence="2 3">
    <name type="scientific">Rhizophagus clarus</name>
    <dbReference type="NCBI Taxonomy" id="94130"/>
    <lineage>
        <taxon>Eukaryota</taxon>
        <taxon>Fungi</taxon>
        <taxon>Fungi incertae sedis</taxon>
        <taxon>Mucoromycota</taxon>
        <taxon>Glomeromycotina</taxon>
        <taxon>Glomeromycetes</taxon>
        <taxon>Glomerales</taxon>
        <taxon>Glomeraceae</taxon>
        <taxon>Rhizophagus</taxon>
    </lineage>
</organism>
<dbReference type="Proteomes" id="UP000615446">
    <property type="component" value="Unassembled WGS sequence"/>
</dbReference>
<dbReference type="EMBL" id="BLAL01000244">
    <property type="protein sequence ID" value="GES95656.1"/>
    <property type="molecule type" value="Genomic_DNA"/>
</dbReference>
<reference evidence="2" key="1">
    <citation type="submission" date="2019-10" db="EMBL/GenBank/DDBJ databases">
        <title>Conservation and host-specific expression of non-tandemly repeated heterogenous ribosome RNA gene in arbuscular mycorrhizal fungi.</title>
        <authorList>
            <person name="Maeda T."/>
            <person name="Kobayashi Y."/>
            <person name="Nakagawa T."/>
            <person name="Ezawa T."/>
            <person name="Yamaguchi K."/>
            <person name="Bino T."/>
            <person name="Nishimoto Y."/>
            <person name="Shigenobu S."/>
            <person name="Kawaguchi M."/>
        </authorList>
    </citation>
    <scope>NUCLEOTIDE SEQUENCE</scope>
    <source>
        <strain evidence="2">HR1</strain>
    </source>
</reference>
<feature type="compositionally biased region" description="Polar residues" evidence="1">
    <location>
        <begin position="396"/>
        <end position="409"/>
    </location>
</feature>
<evidence type="ECO:0000256" key="1">
    <source>
        <dbReference type="SAM" id="MobiDB-lite"/>
    </source>
</evidence>
<feature type="region of interest" description="Disordered" evidence="1">
    <location>
        <begin position="388"/>
        <end position="409"/>
    </location>
</feature>
<protein>
    <submittedName>
        <fullName evidence="2">Uncharacterized protein</fullName>
    </submittedName>
</protein>
<feature type="compositionally biased region" description="Polar residues" evidence="1">
    <location>
        <begin position="33"/>
        <end position="53"/>
    </location>
</feature>